<dbReference type="AlphaFoldDB" id="A0A2M7TJY2"/>
<sequence length="117" mass="12582">MGRSTGKGFVVGTAIGALLGVATGMLFAPKKGEELRKDVAKSLKDYQEKASDTVGEIAQKGKEVSAEVAKVVNPDSINELTKRVVTAVSEKIESVQETPETKQQIQPQTKKYFKGTK</sequence>
<feature type="transmembrane region" description="Helical" evidence="2">
    <location>
        <begin position="6"/>
        <end position="28"/>
    </location>
</feature>
<accession>A0A2M7TJY2</accession>
<evidence type="ECO:0000313" key="3">
    <source>
        <dbReference type="EMBL" id="PIZ47010.1"/>
    </source>
</evidence>
<dbReference type="Proteomes" id="UP000228920">
    <property type="component" value="Unassembled WGS sequence"/>
</dbReference>
<evidence type="ECO:0000313" key="4">
    <source>
        <dbReference type="Proteomes" id="UP000228920"/>
    </source>
</evidence>
<dbReference type="PANTHER" id="PTHR35792:SF1">
    <property type="entry name" value="SLL0268 PROTEIN"/>
    <property type="match status" value="1"/>
</dbReference>
<keyword evidence="2" id="KW-0472">Membrane</keyword>
<comment type="caution">
    <text evidence="3">The sequence shown here is derived from an EMBL/GenBank/DDBJ whole genome shotgun (WGS) entry which is preliminary data.</text>
</comment>
<keyword evidence="2" id="KW-0812">Transmembrane</keyword>
<evidence type="ECO:0000256" key="1">
    <source>
        <dbReference type="SAM" id="MobiDB-lite"/>
    </source>
</evidence>
<reference evidence="4" key="1">
    <citation type="submission" date="2017-09" db="EMBL/GenBank/DDBJ databases">
        <title>Depth-based differentiation of microbial function through sediment-hosted aquifers and enrichment of novel symbionts in the deep terrestrial subsurface.</title>
        <authorList>
            <person name="Probst A.J."/>
            <person name="Ladd B."/>
            <person name="Jarett J.K."/>
            <person name="Geller-Mcgrath D.E."/>
            <person name="Sieber C.M.K."/>
            <person name="Emerson J.B."/>
            <person name="Anantharaman K."/>
            <person name="Thomas B.C."/>
            <person name="Malmstrom R."/>
            <person name="Stieglmeier M."/>
            <person name="Klingl A."/>
            <person name="Woyke T."/>
            <person name="Ryan C.M."/>
            <person name="Banfield J.F."/>
        </authorList>
    </citation>
    <scope>NUCLEOTIDE SEQUENCE [LARGE SCALE GENOMIC DNA]</scope>
</reference>
<organism evidence="3 4">
    <name type="scientific">candidate division WWE3 bacterium CG_4_10_14_0_2_um_filter_41_14</name>
    <dbReference type="NCBI Taxonomy" id="1975072"/>
    <lineage>
        <taxon>Bacteria</taxon>
        <taxon>Katanobacteria</taxon>
    </lineage>
</organism>
<feature type="region of interest" description="Disordered" evidence="1">
    <location>
        <begin position="95"/>
        <end position="117"/>
    </location>
</feature>
<feature type="compositionally biased region" description="Polar residues" evidence="1">
    <location>
        <begin position="95"/>
        <end position="109"/>
    </location>
</feature>
<dbReference type="EMBL" id="PFNL01000068">
    <property type="protein sequence ID" value="PIZ47010.1"/>
    <property type="molecule type" value="Genomic_DNA"/>
</dbReference>
<dbReference type="InterPro" id="IPR036191">
    <property type="entry name" value="RRF_sf"/>
</dbReference>
<name>A0A2M7TJY2_UNCKA</name>
<dbReference type="SUPFAM" id="SSF55194">
    <property type="entry name" value="Ribosome recycling factor, RRF"/>
    <property type="match status" value="1"/>
</dbReference>
<dbReference type="PANTHER" id="PTHR35792">
    <property type="entry name" value="GENERAL STRESS PROTEIN"/>
    <property type="match status" value="1"/>
</dbReference>
<evidence type="ECO:0000256" key="2">
    <source>
        <dbReference type="SAM" id="Phobius"/>
    </source>
</evidence>
<keyword evidence="2" id="KW-1133">Transmembrane helix</keyword>
<dbReference type="Pfam" id="PF12732">
    <property type="entry name" value="YtxH"/>
    <property type="match status" value="1"/>
</dbReference>
<dbReference type="InterPro" id="IPR052928">
    <property type="entry name" value="Desiccation-related_membrane"/>
</dbReference>
<proteinExistence type="predicted"/>
<dbReference type="InterPro" id="IPR024623">
    <property type="entry name" value="YtxH"/>
</dbReference>
<gene>
    <name evidence="3" type="ORF">COY32_02380</name>
</gene>
<evidence type="ECO:0008006" key="5">
    <source>
        <dbReference type="Google" id="ProtNLM"/>
    </source>
</evidence>
<protein>
    <recommendedName>
        <fullName evidence="5">YtxH domain-containing protein</fullName>
    </recommendedName>
</protein>